<comment type="caution">
    <text evidence="1">The sequence shown here is derived from an EMBL/GenBank/DDBJ whole genome shotgun (WGS) entry which is preliminary data.</text>
</comment>
<evidence type="ECO:0000313" key="1">
    <source>
        <dbReference type="EMBL" id="CAG8577246.1"/>
    </source>
</evidence>
<dbReference type="EMBL" id="CAJVPT010011173">
    <property type="protein sequence ID" value="CAG8577246.1"/>
    <property type="molecule type" value="Genomic_DNA"/>
</dbReference>
<reference evidence="1" key="1">
    <citation type="submission" date="2021-06" db="EMBL/GenBank/DDBJ databases">
        <authorList>
            <person name="Kallberg Y."/>
            <person name="Tangrot J."/>
            <person name="Rosling A."/>
        </authorList>
    </citation>
    <scope>NUCLEOTIDE SEQUENCE</scope>
    <source>
        <strain evidence="1">CL356</strain>
    </source>
</reference>
<dbReference type="Proteomes" id="UP000789525">
    <property type="component" value="Unassembled WGS sequence"/>
</dbReference>
<accession>A0ACA9M997</accession>
<keyword evidence="2" id="KW-1185">Reference proteome</keyword>
<organism evidence="1 2">
    <name type="scientific">Acaulospora colombiana</name>
    <dbReference type="NCBI Taxonomy" id="27376"/>
    <lineage>
        <taxon>Eukaryota</taxon>
        <taxon>Fungi</taxon>
        <taxon>Fungi incertae sedis</taxon>
        <taxon>Mucoromycota</taxon>
        <taxon>Glomeromycotina</taxon>
        <taxon>Glomeromycetes</taxon>
        <taxon>Diversisporales</taxon>
        <taxon>Acaulosporaceae</taxon>
        <taxon>Acaulospora</taxon>
    </lineage>
</organism>
<evidence type="ECO:0000313" key="2">
    <source>
        <dbReference type="Proteomes" id="UP000789525"/>
    </source>
</evidence>
<gene>
    <name evidence="1" type="ORF">ACOLOM_LOCUS5834</name>
</gene>
<name>A0ACA9M997_9GLOM</name>
<sequence>MLMDTDERKIVCNERPSHIICLFSTHASPPLTIISKAIHITTSSYPHLININDSRIRHLTEMTTTNPTYFSNHSQRFTPLQTNSSSPGNATGQEHKTEIAKSSHFSNKILHLPLLYIRTRLTLNDVDIAGCSGSNTVHQAARPPITNQESNTSLPFLPSSPFVKRPVWEDPVNERGGKWIIRLKKGVVDRIWEQIVLAVIGDQFMPEKGTGAKNEYGVEDNWAPDEICGCTVSVRSNEDILAIWHKTGNDENIRLRIR</sequence>
<protein>
    <submittedName>
        <fullName evidence="1">9504_t:CDS:1</fullName>
    </submittedName>
</protein>
<proteinExistence type="predicted"/>